<dbReference type="EnsemblMetazoa" id="CLYHEMT001412.1">
    <property type="protein sequence ID" value="CLYHEMP001412.1"/>
    <property type="gene ID" value="CLYHEMG001412"/>
</dbReference>
<feature type="transmembrane region" description="Helical" evidence="7">
    <location>
        <begin position="870"/>
        <end position="893"/>
    </location>
</feature>
<dbReference type="PRINTS" id="PR00249">
    <property type="entry name" value="GPCRSECRETIN"/>
</dbReference>
<dbReference type="InterPro" id="IPR017981">
    <property type="entry name" value="GPCR_2-like_7TM"/>
</dbReference>
<feature type="transmembrane region" description="Helical" evidence="7">
    <location>
        <begin position="658"/>
        <end position="677"/>
    </location>
</feature>
<dbReference type="SMART" id="SM00192">
    <property type="entry name" value="LDLa"/>
    <property type="match status" value="1"/>
</dbReference>
<dbReference type="Proteomes" id="UP000594262">
    <property type="component" value="Unplaced"/>
</dbReference>
<dbReference type="Gene3D" id="4.10.400.10">
    <property type="entry name" value="Low-density Lipoprotein Receptor"/>
    <property type="match status" value="1"/>
</dbReference>
<accession>A0A7M5V2R2</accession>
<name>A0A7M5V2R2_9CNID</name>
<dbReference type="GeneID" id="136807270"/>
<evidence type="ECO:0000256" key="7">
    <source>
        <dbReference type="SAM" id="Phobius"/>
    </source>
</evidence>
<keyword evidence="3" id="KW-0732">Signal</keyword>
<dbReference type="PANTHER" id="PTHR12011:SF347">
    <property type="entry name" value="FI21270P1-RELATED"/>
    <property type="match status" value="1"/>
</dbReference>
<evidence type="ECO:0000256" key="5">
    <source>
        <dbReference type="ARBA" id="ARBA00023136"/>
    </source>
</evidence>
<protein>
    <submittedName>
        <fullName evidence="10">Uncharacterized protein</fullName>
    </submittedName>
</protein>
<dbReference type="Gene3D" id="1.20.1070.10">
    <property type="entry name" value="Rhodopsin 7-helix transmembrane proteins"/>
    <property type="match status" value="1"/>
</dbReference>
<keyword evidence="6" id="KW-1015">Disulfide bond</keyword>
<evidence type="ECO:0000256" key="1">
    <source>
        <dbReference type="ARBA" id="ARBA00004141"/>
    </source>
</evidence>
<keyword evidence="2 7" id="KW-0812">Transmembrane</keyword>
<dbReference type="PROSITE" id="PS50261">
    <property type="entry name" value="G_PROTEIN_RECEP_F2_4"/>
    <property type="match status" value="1"/>
</dbReference>
<keyword evidence="5 7" id="KW-0472">Membrane</keyword>
<dbReference type="RefSeq" id="XP_066919973.1">
    <property type="nucleotide sequence ID" value="XM_067063872.1"/>
</dbReference>
<comment type="subcellular location">
    <subcellularLocation>
        <location evidence="1">Membrane</location>
        <topology evidence="1">Multi-pass membrane protein</topology>
    </subcellularLocation>
</comment>
<organism evidence="10 11">
    <name type="scientific">Clytia hemisphaerica</name>
    <dbReference type="NCBI Taxonomy" id="252671"/>
    <lineage>
        <taxon>Eukaryota</taxon>
        <taxon>Metazoa</taxon>
        <taxon>Cnidaria</taxon>
        <taxon>Hydrozoa</taxon>
        <taxon>Hydroidolina</taxon>
        <taxon>Leptothecata</taxon>
        <taxon>Obeliida</taxon>
        <taxon>Clytiidae</taxon>
        <taxon>Clytia</taxon>
    </lineage>
</organism>
<dbReference type="GO" id="GO:0007166">
    <property type="term" value="P:cell surface receptor signaling pathway"/>
    <property type="evidence" value="ECO:0007669"/>
    <property type="project" value="InterPro"/>
</dbReference>
<dbReference type="CDD" id="cd13952">
    <property type="entry name" value="7tm_classB"/>
    <property type="match status" value="1"/>
</dbReference>
<feature type="transmembrane region" description="Helical" evidence="7">
    <location>
        <begin position="7"/>
        <end position="25"/>
    </location>
</feature>
<feature type="transmembrane region" description="Helical" evidence="7">
    <location>
        <begin position="844"/>
        <end position="864"/>
    </location>
</feature>
<keyword evidence="4 7" id="KW-1133">Transmembrane helix</keyword>
<evidence type="ECO:0000313" key="11">
    <source>
        <dbReference type="Proteomes" id="UP000594262"/>
    </source>
</evidence>
<feature type="domain" description="G-protein coupled receptors family 2 profile 1" evidence="8">
    <location>
        <begin position="399"/>
        <end position="477"/>
    </location>
</feature>
<evidence type="ECO:0000313" key="10">
    <source>
        <dbReference type="EnsemblMetazoa" id="CLYHEMP001412.1"/>
    </source>
</evidence>
<feature type="transmembrane region" description="Helical" evidence="7">
    <location>
        <begin position="689"/>
        <end position="708"/>
    </location>
</feature>
<sequence length="921" mass="106156">MKSQELANYFVVISFNVNFIVAAYLTRPPLTASPGTCQITIDTGRSSREYRFQEQLVLSHCVYCDCLPGNIASCFKTDINDTKSTLCLDCNIISSRDVACSYCWHPLWSKDFSIFNISRLGEEIEVSEFDCATCTCSRRGTVYCIYLQQRCYSVSNCVQMFKTLKNETLATDKKCRKCLFDGDKKDRLARWNINYDTLSIPCRCEDSGESVCEISATPTMWLPFKKICRNCTTTSLVKKTFVTKDCSIGGVNLIHNSWQFISKDSTYHCFQCACYMGQLKCLMPDRKVEIYHCVGKDCLEEYESLSTSIRCSLPVHQNKCPPGYLFSWSNQVCNITCIHGSKMFNVIKEKWCTNLGLSDPCEKCPDKKSFLEANKNHVLICHNSSLYIWKDQICDTRKDCPDGKDEENCEKYYCRFGEDKAGIFWNPTEVDTTVSRECSSLVSDSALKGQFTRSCIYSPQNETIWTKANYCDCNRINFPVFDNPGNLTCNKQSLDYMIRSITKLRFHAWQSTNKRLHDIEAKKILNVLYDICKEDTGKGKLIKMNQTFVYIPGRMVFKEQYTKILQEADNLQHSRYQCSTINMPFVKMRQFLIRYFSIIGITNENNHAVLLGAKRNWDRFAQMQHMVQQRENVKELENNHMDAVFFDELENFNRFEEILAAISITFLSLGLIVFQFFSKKTMKIRIHQNLMFVFLLSFLVLKISLWFVPDLQKKSKAGCLVVSLSSYFFTLCTLSWMMVEGINIVILVVFVFQHHKNKLFKLYLLIGYGFPLILTGIFGGVYHDQFQNAEYCTALGGDYIWLLKGPLTLMLVINVVLFLMIIVKIRKSAKESKPWKNTKRTNSSMKTFLVLVPLLGLPFILAPFVEYNKYIAYAFVLMNSLSGLYLFIGHVLIDPVIKDKVLRRTKNFGKTSLSKTNSTTI</sequence>
<dbReference type="PROSITE" id="PS50227">
    <property type="entry name" value="G_PROTEIN_RECEP_F2_3"/>
    <property type="match status" value="1"/>
</dbReference>
<feature type="domain" description="G-protein coupled receptors family 2 profile 2" evidence="9">
    <location>
        <begin position="652"/>
        <end position="894"/>
    </location>
</feature>
<reference evidence="10" key="1">
    <citation type="submission" date="2021-01" db="UniProtKB">
        <authorList>
            <consortium name="EnsemblMetazoa"/>
        </authorList>
    </citation>
    <scope>IDENTIFICATION</scope>
</reference>
<dbReference type="PANTHER" id="PTHR12011">
    <property type="entry name" value="ADHESION G-PROTEIN COUPLED RECEPTOR"/>
    <property type="match status" value="1"/>
</dbReference>
<feature type="transmembrane region" description="Helical" evidence="7">
    <location>
        <begin position="801"/>
        <end position="823"/>
    </location>
</feature>
<evidence type="ECO:0000256" key="3">
    <source>
        <dbReference type="ARBA" id="ARBA00022729"/>
    </source>
</evidence>
<dbReference type="AlphaFoldDB" id="A0A7M5V2R2"/>
<evidence type="ECO:0000256" key="2">
    <source>
        <dbReference type="ARBA" id="ARBA00022692"/>
    </source>
</evidence>
<evidence type="ECO:0000256" key="6">
    <source>
        <dbReference type="ARBA" id="ARBA00023157"/>
    </source>
</evidence>
<dbReference type="OrthoDB" id="6160250at2759"/>
<dbReference type="InterPro" id="IPR001879">
    <property type="entry name" value="GPCR_2_extracellular_dom"/>
</dbReference>
<dbReference type="Pfam" id="PF00002">
    <property type="entry name" value="7tm_2"/>
    <property type="match status" value="1"/>
</dbReference>
<dbReference type="GO" id="GO:0005886">
    <property type="term" value="C:plasma membrane"/>
    <property type="evidence" value="ECO:0007669"/>
    <property type="project" value="TreeGrafter"/>
</dbReference>
<dbReference type="InterPro" id="IPR000832">
    <property type="entry name" value="GPCR_2_secretin-like"/>
</dbReference>
<dbReference type="CDD" id="cd00112">
    <property type="entry name" value="LDLa"/>
    <property type="match status" value="1"/>
</dbReference>
<dbReference type="InterPro" id="IPR002172">
    <property type="entry name" value="LDrepeatLR_classA_rpt"/>
</dbReference>
<evidence type="ECO:0000256" key="4">
    <source>
        <dbReference type="ARBA" id="ARBA00022989"/>
    </source>
</evidence>
<evidence type="ECO:0000259" key="8">
    <source>
        <dbReference type="PROSITE" id="PS50227"/>
    </source>
</evidence>
<evidence type="ECO:0000259" key="9">
    <source>
        <dbReference type="PROSITE" id="PS50261"/>
    </source>
</evidence>
<feature type="transmembrane region" description="Helical" evidence="7">
    <location>
        <begin position="728"/>
        <end position="750"/>
    </location>
</feature>
<dbReference type="InterPro" id="IPR036055">
    <property type="entry name" value="LDL_receptor-like_sf"/>
</dbReference>
<dbReference type="GO" id="GO:0004930">
    <property type="term" value="F:G protein-coupled receptor activity"/>
    <property type="evidence" value="ECO:0007669"/>
    <property type="project" value="InterPro"/>
</dbReference>
<feature type="transmembrane region" description="Helical" evidence="7">
    <location>
        <begin position="762"/>
        <end position="781"/>
    </location>
</feature>
<dbReference type="SUPFAM" id="SSF57424">
    <property type="entry name" value="LDL receptor-like module"/>
    <property type="match status" value="1"/>
</dbReference>
<keyword evidence="11" id="KW-1185">Reference proteome</keyword>
<proteinExistence type="predicted"/>